<dbReference type="Gene3D" id="3.30.40.10">
    <property type="entry name" value="Zinc/RING finger domain, C3HC4 (zinc finger)"/>
    <property type="match status" value="2"/>
</dbReference>
<comment type="subcellular location">
    <subcellularLocation>
        <location evidence="12">Nucleus</location>
    </subcellularLocation>
</comment>
<dbReference type="InterPro" id="IPR019786">
    <property type="entry name" value="Zinc_finger_PHD-type_CS"/>
</dbReference>
<dbReference type="PANTHER" id="PTHR14140:SF27">
    <property type="entry name" value="OS04G0289800 PROTEIN"/>
    <property type="match status" value="1"/>
</dbReference>
<keyword evidence="7" id="KW-0833">Ubl conjugation pathway</keyword>
<dbReference type="GO" id="GO:0044027">
    <property type="term" value="P:negative regulation of gene expression via chromosomal CpG island methylation"/>
    <property type="evidence" value="ECO:0007669"/>
    <property type="project" value="TreeGrafter"/>
</dbReference>
<dbReference type="GO" id="GO:0003677">
    <property type="term" value="F:DNA binding"/>
    <property type="evidence" value="ECO:0007669"/>
    <property type="project" value="UniProtKB-KW"/>
</dbReference>
<comment type="caution">
    <text evidence="16">The sequence shown here is derived from an EMBL/GenBank/DDBJ whole genome shotgun (WGS) entry which is preliminary data.</text>
</comment>
<keyword evidence="9" id="KW-0238">DNA-binding</keyword>
<feature type="domain" description="YDG" evidence="15">
    <location>
        <begin position="243"/>
        <end position="346"/>
    </location>
</feature>
<evidence type="ECO:0000256" key="4">
    <source>
        <dbReference type="ARBA" id="ARBA00022679"/>
    </source>
</evidence>
<evidence type="ECO:0000256" key="7">
    <source>
        <dbReference type="ARBA" id="ARBA00022786"/>
    </source>
</evidence>
<dbReference type="InterPro" id="IPR019787">
    <property type="entry name" value="Znf_PHD-finger"/>
</dbReference>
<gene>
    <name evidence="16" type="ORF">RJ641_005407</name>
</gene>
<dbReference type="SMART" id="SM00184">
    <property type="entry name" value="RING"/>
    <property type="match status" value="2"/>
</dbReference>
<dbReference type="EC" id="2.3.2.27" evidence="3"/>
<dbReference type="InterPro" id="IPR015947">
    <property type="entry name" value="PUA-like_sf"/>
</dbReference>
<dbReference type="SUPFAM" id="SSF57850">
    <property type="entry name" value="RING/U-box"/>
    <property type="match status" value="1"/>
</dbReference>
<evidence type="ECO:0000256" key="10">
    <source>
        <dbReference type="ARBA" id="ARBA00023242"/>
    </source>
</evidence>
<evidence type="ECO:0000256" key="2">
    <source>
        <dbReference type="ARBA" id="ARBA00004906"/>
    </source>
</evidence>
<evidence type="ECO:0000259" key="13">
    <source>
        <dbReference type="PROSITE" id="PS50016"/>
    </source>
</evidence>
<dbReference type="InterPro" id="IPR001965">
    <property type="entry name" value="Znf_PHD"/>
</dbReference>
<dbReference type="InterPro" id="IPR003105">
    <property type="entry name" value="SRA_YDG"/>
</dbReference>
<dbReference type="GO" id="GO:0061630">
    <property type="term" value="F:ubiquitin protein ligase activity"/>
    <property type="evidence" value="ECO:0007669"/>
    <property type="project" value="UniProtKB-EC"/>
</dbReference>
<keyword evidence="6 11" id="KW-0863">Zinc-finger</keyword>
<name>A0AAN8VKS2_9MAGN</name>
<accession>A0AAN8VKS2</accession>
<protein>
    <recommendedName>
        <fullName evidence="3">RING-type E3 ubiquitin transferase</fullName>
        <ecNumber evidence="3">2.3.2.27</ecNumber>
    </recommendedName>
</protein>
<reference evidence="16 17" key="1">
    <citation type="submission" date="2023-12" db="EMBL/GenBank/DDBJ databases">
        <title>A high-quality genome assembly for Dillenia turbinata (Dilleniales).</title>
        <authorList>
            <person name="Chanderbali A."/>
        </authorList>
    </citation>
    <scope>NUCLEOTIDE SEQUENCE [LARGE SCALE GENOMIC DNA]</scope>
    <source>
        <strain evidence="16">LSX21</strain>
        <tissue evidence="16">Leaf</tissue>
    </source>
</reference>
<keyword evidence="10 12" id="KW-0539">Nucleus</keyword>
<dbReference type="Pfam" id="PF00628">
    <property type="entry name" value="PHD"/>
    <property type="match status" value="1"/>
</dbReference>
<evidence type="ECO:0000256" key="8">
    <source>
        <dbReference type="ARBA" id="ARBA00022833"/>
    </source>
</evidence>
<dbReference type="InterPro" id="IPR045134">
    <property type="entry name" value="UHRF1/2-like"/>
</dbReference>
<dbReference type="SMART" id="SM00249">
    <property type="entry name" value="PHD"/>
    <property type="match status" value="1"/>
</dbReference>
<evidence type="ECO:0000313" key="16">
    <source>
        <dbReference type="EMBL" id="KAK6929202.1"/>
    </source>
</evidence>
<dbReference type="InterPro" id="IPR011011">
    <property type="entry name" value="Znf_FYVE_PHD"/>
</dbReference>
<comment type="catalytic activity">
    <reaction evidence="1">
        <text>S-ubiquitinyl-[E2 ubiquitin-conjugating enzyme]-L-cysteine + [acceptor protein]-L-lysine = [E2 ubiquitin-conjugating enzyme]-L-cysteine + N(6)-ubiquitinyl-[acceptor protein]-L-lysine.</text>
        <dbReference type="EC" id="2.3.2.27"/>
    </reaction>
</comment>
<dbReference type="AlphaFoldDB" id="A0AAN8VKS2"/>
<dbReference type="GO" id="GO:0008270">
    <property type="term" value="F:zinc ion binding"/>
    <property type="evidence" value="ECO:0007669"/>
    <property type="project" value="UniProtKB-KW"/>
</dbReference>
<keyword evidence="8" id="KW-0862">Zinc</keyword>
<proteinExistence type="predicted"/>
<evidence type="ECO:0000256" key="5">
    <source>
        <dbReference type="ARBA" id="ARBA00022723"/>
    </source>
</evidence>
<evidence type="ECO:0000256" key="11">
    <source>
        <dbReference type="PROSITE-ProRule" id="PRU00175"/>
    </source>
</evidence>
<dbReference type="PROSITE" id="PS51015">
    <property type="entry name" value="YDG"/>
    <property type="match status" value="1"/>
</dbReference>
<evidence type="ECO:0000256" key="9">
    <source>
        <dbReference type="ARBA" id="ARBA00023125"/>
    </source>
</evidence>
<dbReference type="Pfam" id="PF02182">
    <property type="entry name" value="SAD_SRA"/>
    <property type="match status" value="1"/>
</dbReference>
<dbReference type="SMART" id="SM00466">
    <property type="entry name" value="SRA"/>
    <property type="match status" value="1"/>
</dbReference>
<comment type="pathway">
    <text evidence="2">Protein modification; protein ubiquitination.</text>
</comment>
<dbReference type="InterPro" id="IPR018957">
    <property type="entry name" value="Znf_C3HC4_RING-type"/>
</dbReference>
<feature type="domain" description="PHD-type" evidence="13">
    <location>
        <begin position="12"/>
        <end position="64"/>
    </location>
</feature>
<dbReference type="GO" id="GO:0016567">
    <property type="term" value="P:protein ubiquitination"/>
    <property type="evidence" value="ECO:0007669"/>
    <property type="project" value="TreeGrafter"/>
</dbReference>
<evidence type="ECO:0000259" key="15">
    <source>
        <dbReference type="PROSITE" id="PS51015"/>
    </source>
</evidence>
<evidence type="ECO:0000256" key="1">
    <source>
        <dbReference type="ARBA" id="ARBA00000900"/>
    </source>
</evidence>
<dbReference type="PROSITE" id="PS50089">
    <property type="entry name" value="ZF_RING_2"/>
    <property type="match status" value="1"/>
</dbReference>
<dbReference type="InterPro" id="IPR013083">
    <property type="entry name" value="Znf_RING/FYVE/PHD"/>
</dbReference>
<dbReference type="InterPro" id="IPR036987">
    <property type="entry name" value="SRA-YDG_sf"/>
</dbReference>
<feature type="domain" description="RING-type" evidence="14">
    <location>
        <begin position="140"/>
        <end position="179"/>
    </location>
</feature>
<dbReference type="PROSITE" id="PS01359">
    <property type="entry name" value="ZF_PHD_1"/>
    <property type="match status" value="1"/>
</dbReference>
<evidence type="ECO:0000259" key="14">
    <source>
        <dbReference type="PROSITE" id="PS50089"/>
    </source>
</evidence>
<keyword evidence="17" id="KW-1185">Reference proteome</keyword>
<dbReference type="GO" id="GO:0005634">
    <property type="term" value="C:nucleus"/>
    <property type="evidence" value="ECO:0007669"/>
    <property type="project" value="UniProtKB-SubCell"/>
</dbReference>
<keyword evidence="4" id="KW-0808">Transferase</keyword>
<dbReference type="SUPFAM" id="SSF88697">
    <property type="entry name" value="PUA domain-like"/>
    <property type="match status" value="1"/>
</dbReference>
<evidence type="ECO:0000256" key="6">
    <source>
        <dbReference type="ARBA" id="ARBA00022771"/>
    </source>
</evidence>
<dbReference type="Pfam" id="PF00097">
    <property type="entry name" value="zf-C3HC4"/>
    <property type="match status" value="1"/>
</dbReference>
<dbReference type="PANTHER" id="PTHR14140">
    <property type="entry name" value="E3 UBIQUITIN-PROTEIN LIGASE UHRF-RELATED"/>
    <property type="match status" value="1"/>
</dbReference>
<dbReference type="SUPFAM" id="SSF57903">
    <property type="entry name" value="FYVE/PHD zinc finger"/>
    <property type="match status" value="1"/>
</dbReference>
<evidence type="ECO:0000313" key="17">
    <source>
        <dbReference type="Proteomes" id="UP001370490"/>
    </source>
</evidence>
<sequence length="346" mass="38329">MATYTELPCDGDGICMACKKKPSTEETLTCKTCTTPWHLSCLAHPFENVANIDLQWSCPDCIDLPHSSSIATPPADPTISNASGGGLAFNIRAIQADQTLTEQEQDKRRQEVLAGEAMKTAPGDGGVKDIHDIYKGNLKCSICMSPFDRPVTTPCGHNFCLKCFQRWTREGNPSCANCRESIPGQMIKEPNINLALDFAIRMAKMSKAERTKRSGKANASSGRFFMTIPLDHFGPILAEHDPERNQGVLVGASWKSRHECKQWGVHFPQVAGIAGQSEHGAQSVVLYGEYDDDEDHGEWFLYTGRGGRDLSQNRTTKIQSYDQKFERVNEALRVSCLKGYPVRVVR</sequence>
<evidence type="ECO:0000256" key="3">
    <source>
        <dbReference type="ARBA" id="ARBA00012483"/>
    </source>
</evidence>
<dbReference type="InterPro" id="IPR001841">
    <property type="entry name" value="Znf_RING"/>
</dbReference>
<evidence type="ECO:0000256" key="12">
    <source>
        <dbReference type="PROSITE-ProRule" id="PRU00358"/>
    </source>
</evidence>
<dbReference type="Proteomes" id="UP001370490">
    <property type="component" value="Unassembled WGS sequence"/>
</dbReference>
<dbReference type="Gene3D" id="2.30.280.10">
    <property type="entry name" value="SRA-YDG"/>
    <property type="match status" value="1"/>
</dbReference>
<organism evidence="16 17">
    <name type="scientific">Dillenia turbinata</name>
    <dbReference type="NCBI Taxonomy" id="194707"/>
    <lineage>
        <taxon>Eukaryota</taxon>
        <taxon>Viridiplantae</taxon>
        <taxon>Streptophyta</taxon>
        <taxon>Embryophyta</taxon>
        <taxon>Tracheophyta</taxon>
        <taxon>Spermatophyta</taxon>
        <taxon>Magnoliopsida</taxon>
        <taxon>eudicotyledons</taxon>
        <taxon>Gunneridae</taxon>
        <taxon>Pentapetalae</taxon>
        <taxon>Dilleniales</taxon>
        <taxon>Dilleniaceae</taxon>
        <taxon>Dillenia</taxon>
    </lineage>
</organism>
<dbReference type="PROSITE" id="PS50016">
    <property type="entry name" value="ZF_PHD_2"/>
    <property type="match status" value="1"/>
</dbReference>
<keyword evidence="5" id="KW-0479">Metal-binding</keyword>
<dbReference type="EMBL" id="JBAMMX010000013">
    <property type="protein sequence ID" value="KAK6929202.1"/>
    <property type="molecule type" value="Genomic_DNA"/>
</dbReference>